<evidence type="ECO:0000313" key="3">
    <source>
        <dbReference type="EMBL" id="PRT53465.1"/>
    </source>
</evidence>
<dbReference type="AlphaFoldDB" id="A0A2T0FEQ9"/>
<evidence type="ECO:0000313" key="4">
    <source>
        <dbReference type="Proteomes" id="UP000238350"/>
    </source>
</evidence>
<gene>
    <name evidence="3" type="ORF">B9G98_01085</name>
</gene>
<dbReference type="Pfam" id="PF03803">
    <property type="entry name" value="Scramblase"/>
    <property type="match status" value="1"/>
</dbReference>
<proteinExistence type="inferred from homology"/>
<dbReference type="InterPro" id="IPR005552">
    <property type="entry name" value="Scramblase"/>
</dbReference>
<dbReference type="PANTHER" id="PTHR23248">
    <property type="entry name" value="PHOSPHOLIPID SCRAMBLASE-RELATED"/>
    <property type="match status" value="1"/>
</dbReference>
<dbReference type="RefSeq" id="XP_024663411.1">
    <property type="nucleotide sequence ID" value="XM_024807643.1"/>
</dbReference>
<dbReference type="SUPFAM" id="SSF54518">
    <property type="entry name" value="Tubby C-terminal domain-like"/>
    <property type="match status" value="1"/>
</dbReference>
<comment type="similarity">
    <text evidence="1 2">Belongs to the phospholipid scramblase family.</text>
</comment>
<keyword evidence="4" id="KW-1185">Reference proteome</keyword>
<dbReference type="OrthoDB" id="191150at2759"/>
<reference evidence="3 4" key="1">
    <citation type="submission" date="2017-04" db="EMBL/GenBank/DDBJ databases">
        <title>Genome sequencing of [Candida] sorbophila.</title>
        <authorList>
            <person name="Ahn J.O."/>
        </authorList>
    </citation>
    <scope>NUCLEOTIDE SEQUENCE [LARGE SCALE GENOMIC DNA]</scope>
    <source>
        <strain evidence="3 4">DS02</strain>
    </source>
</reference>
<dbReference type="GO" id="GO:0005886">
    <property type="term" value="C:plasma membrane"/>
    <property type="evidence" value="ECO:0007669"/>
    <property type="project" value="TreeGrafter"/>
</dbReference>
<organism evidence="3 4">
    <name type="scientific">Wickerhamiella sorbophila</name>
    <dbReference type="NCBI Taxonomy" id="45607"/>
    <lineage>
        <taxon>Eukaryota</taxon>
        <taxon>Fungi</taxon>
        <taxon>Dikarya</taxon>
        <taxon>Ascomycota</taxon>
        <taxon>Saccharomycotina</taxon>
        <taxon>Dipodascomycetes</taxon>
        <taxon>Dipodascales</taxon>
        <taxon>Trichomonascaceae</taxon>
        <taxon>Wickerhamiella</taxon>
    </lineage>
</organism>
<dbReference type="PANTHER" id="PTHR23248:SF9">
    <property type="entry name" value="PHOSPHOLIPID SCRAMBLASE"/>
    <property type="match status" value="1"/>
</dbReference>
<accession>A0A2T0FEQ9</accession>
<dbReference type="InterPro" id="IPR025659">
    <property type="entry name" value="Tubby-like_C"/>
</dbReference>
<protein>
    <recommendedName>
        <fullName evidence="2">Phospholipid scramblase</fullName>
    </recommendedName>
</protein>
<sequence length="305" mass="34828">MLLRPRFQPLRLGLRYYTPVRSRVPTPPRPQLRKRVNQADVDNQPVISGASAARQLGTPVSPVPTTPIPQALANLLSEPTLVIERQLEMMNVFLGYEQANRYTIYNPSGQVLGYMEEDDLSFFKMISRQFYRLHRPFTVNVYDASGQHAMTIRRPFSFINSHIRCLLPGYDGNSTEGLIGESRQEWHLWRRRYNLYLFNRQQAEMEQFGRVDAPFLSFAFPIQSQDGGIVGAVDRNWVGLAREMFTDTGVYVLRTDAASLNEVGYPGSSSPLSLEQRAVSLATAVSIDFDYFSRHSNRSNVAYYE</sequence>
<comment type="caution">
    <text evidence="3">The sequence shown here is derived from an EMBL/GenBank/DDBJ whole genome shotgun (WGS) entry which is preliminary data.</text>
</comment>
<dbReference type="STRING" id="45607.A0A2T0FEQ9"/>
<dbReference type="EMBL" id="NDIQ01000001">
    <property type="protein sequence ID" value="PRT53465.1"/>
    <property type="molecule type" value="Genomic_DNA"/>
</dbReference>
<evidence type="ECO:0000256" key="1">
    <source>
        <dbReference type="ARBA" id="ARBA00005350"/>
    </source>
</evidence>
<evidence type="ECO:0000256" key="2">
    <source>
        <dbReference type="RuleBase" id="RU363116"/>
    </source>
</evidence>
<dbReference type="Proteomes" id="UP000238350">
    <property type="component" value="Unassembled WGS sequence"/>
</dbReference>
<dbReference type="GO" id="GO:0017128">
    <property type="term" value="F:phospholipid scramblase activity"/>
    <property type="evidence" value="ECO:0007669"/>
    <property type="project" value="InterPro"/>
</dbReference>
<dbReference type="GeneID" id="36514834"/>
<name>A0A2T0FEQ9_9ASCO</name>